<keyword evidence="5" id="KW-0813">Transport</keyword>
<keyword evidence="8" id="KW-0999">Mitochondrion inner membrane</keyword>
<keyword evidence="12" id="KW-0406">Ion transport</keyword>
<dbReference type="Gene3D" id="1.10.10.910">
    <property type="entry name" value="ATP synthase, F1 beta subunit"/>
    <property type="match status" value="1"/>
</dbReference>
<dbReference type="OrthoDB" id="14523at2759"/>
<evidence type="ECO:0000256" key="12">
    <source>
        <dbReference type="ARBA" id="ARBA00023065"/>
    </source>
</evidence>
<comment type="catalytic activity">
    <reaction evidence="17">
        <text>ATP + H2O + 4 H(+)(in) = ADP + phosphate + 5 H(+)(out)</text>
        <dbReference type="Rhea" id="RHEA:57720"/>
        <dbReference type="ChEBI" id="CHEBI:15377"/>
        <dbReference type="ChEBI" id="CHEBI:15378"/>
        <dbReference type="ChEBI" id="CHEBI:30616"/>
        <dbReference type="ChEBI" id="CHEBI:43474"/>
        <dbReference type="ChEBI" id="CHEBI:456216"/>
        <dbReference type="EC" id="7.1.2.2"/>
    </reaction>
</comment>
<evidence type="ECO:0000256" key="1">
    <source>
        <dbReference type="ARBA" id="ARBA00003086"/>
    </source>
</evidence>
<keyword evidence="20" id="KW-1185">Reference proteome</keyword>
<dbReference type="InterPro" id="IPR055190">
    <property type="entry name" value="ATP-synt_VA_C"/>
</dbReference>
<dbReference type="FunFam" id="1.10.1140.10:FF:000001">
    <property type="entry name" value="ATP synthase subunit beta"/>
    <property type="match status" value="1"/>
</dbReference>
<dbReference type="Gene3D" id="2.40.10.170">
    <property type="match status" value="1"/>
</dbReference>
<evidence type="ECO:0000256" key="11">
    <source>
        <dbReference type="ARBA" id="ARBA00022967"/>
    </source>
</evidence>
<dbReference type="PANTHER" id="PTHR15184">
    <property type="entry name" value="ATP SYNTHASE"/>
    <property type="match status" value="1"/>
</dbReference>
<dbReference type="Pfam" id="PF11421">
    <property type="entry name" value="Synthase_beta"/>
    <property type="match status" value="1"/>
</dbReference>
<comment type="function">
    <text evidence="1">Mitochondrial membrane ATP synthase (F(1)F(0) ATP synthase or Complex V) produces ATP from ADP in the presence of a proton gradient across the membrane which is generated by electron transport complexes of the respiratory chain. F-type ATPases consist of two structural domains, F(1) - containing the extramembraneous catalytic core, and F(0) - containing the membrane proton channel, linked together by a central stalk and a peripheral stalk. During catalysis, ATP synthesis in the catalytic domain of F(1) is coupled via a rotary mechanism of the central stalk subunits to proton translocation. Subunits alpha and beta form the catalytic core in F(1). Rotation of the central stalk against the surrounding alpha(3)beta(3) subunits leads to hydrolysis of ATP in three separate catalytic sites on the beta subunits.</text>
</comment>
<dbReference type="InterPro" id="IPR036121">
    <property type="entry name" value="ATPase_F1/V1/A1_a/bsu_N_sf"/>
</dbReference>
<dbReference type="Proteomes" id="UP000554482">
    <property type="component" value="Unassembled WGS sequence"/>
</dbReference>
<keyword evidence="9" id="KW-0067">ATP-binding</keyword>
<evidence type="ECO:0000313" key="19">
    <source>
        <dbReference type="EMBL" id="KAF5181973.1"/>
    </source>
</evidence>
<dbReference type="InterPro" id="IPR000194">
    <property type="entry name" value="ATPase_F1/V1/A1_a/bsu_nucl-bd"/>
</dbReference>
<dbReference type="InterPro" id="IPR004100">
    <property type="entry name" value="ATPase_F1/V1/A1_a/bsu_N"/>
</dbReference>
<comment type="caution">
    <text evidence="19">The sequence shown here is derived from an EMBL/GenBank/DDBJ whole genome shotgun (WGS) entry which is preliminary data.</text>
</comment>
<keyword evidence="10" id="KW-0809">Transit peptide</keyword>
<dbReference type="FunFam" id="2.40.10.170:FF:000006">
    <property type="entry name" value="ATP synthase subunit beta"/>
    <property type="match status" value="1"/>
</dbReference>
<dbReference type="AlphaFoldDB" id="A0A7J6VAQ0"/>
<evidence type="ECO:0000256" key="3">
    <source>
        <dbReference type="ARBA" id="ARBA00008936"/>
    </source>
</evidence>
<dbReference type="Pfam" id="PF22919">
    <property type="entry name" value="ATP-synt_VA_C"/>
    <property type="match status" value="1"/>
</dbReference>
<keyword evidence="15" id="KW-0139">CF(1)</keyword>
<dbReference type="InterPro" id="IPR042079">
    <property type="entry name" value="ATP_synt_F1_beta_sf"/>
</dbReference>
<dbReference type="Gene3D" id="1.10.1140.10">
    <property type="entry name" value="Bovine Mitochondrial F1-atpase, Atp Synthase Beta Chain, Chain D, domain 3"/>
    <property type="match status" value="1"/>
</dbReference>
<sequence>MASRKILSSLLRSSRRSLSKSTITNPRISPSSSSTVLRSSPLFLNRVAEYATSAAAVAAAPTTTPSTSSASSGYSGKITDEFTGAGAIGEVCQVIGAVVDVRFTEGLPPILTALEVLDNSIRLVLEVAQHLGENMVRTIAMDGTEGLVRGQKVLNTGSPITVPVGRSTLGRIMNVIGEPIDHRGDIKTDHFLPIHREAPAFVEQATEQQILVTGIKVVDLLAPYQRGGKIGLFGGAGVGKTVLIMELINNVAKAHGGFSVFAGVGERTREGNDLYREMIESGVIKLGEKQSESKCALVYGQMNEPPGARARVGLTGLTVAEHFRDAEGQDVLLFIDNIFRFTQISELGIYPAVDPLDSTSRMLSPHILGEDHYNTARGVQKVLQNYKNLQDIIAILGMDELSEDDKLTVARARKIQRFLSQPFHVAEVFTGAPGKYVELKESIASFQGVLDGKFDDLPEQSFYMVGGIDEVNAKAEKIAKENAS</sequence>
<dbReference type="InterPro" id="IPR020971">
    <property type="entry name" value="ATP_synth_F1_beta_su"/>
</dbReference>
<dbReference type="CDD" id="cd18115">
    <property type="entry name" value="ATP-synt_F1_beta_N"/>
    <property type="match status" value="1"/>
</dbReference>
<comment type="similarity">
    <text evidence="3">Belongs to the ATPase alpha/beta chains family.</text>
</comment>
<evidence type="ECO:0000256" key="17">
    <source>
        <dbReference type="ARBA" id="ARBA00048383"/>
    </source>
</evidence>
<evidence type="ECO:0000256" key="2">
    <source>
        <dbReference type="ARBA" id="ARBA00004370"/>
    </source>
</evidence>
<organism evidence="19 20">
    <name type="scientific">Thalictrum thalictroides</name>
    <name type="common">Rue-anemone</name>
    <name type="synonym">Anemone thalictroides</name>
    <dbReference type="NCBI Taxonomy" id="46969"/>
    <lineage>
        <taxon>Eukaryota</taxon>
        <taxon>Viridiplantae</taxon>
        <taxon>Streptophyta</taxon>
        <taxon>Embryophyta</taxon>
        <taxon>Tracheophyta</taxon>
        <taxon>Spermatophyta</taxon>
        <taxon>Magnoliopsida</taxon>
        <taxon>Ranunculales</taxon>
        <taxon>Ranunculaceae</taxon>
        <taxon>Thalictroideae</taxon>
        <taxon>Thalictrum</taxon>
    </lineage>
</organism>
<evidence type="ECO:0000313" key="20">
    <source>
        <dbReference type="Proteomes" id="UP000554482"/>
    </source>
</evidence>
<evidence type="ECO:0000256" key="5">
    <source>
        <dbReference type="ARBA" id="ARBA00022448"/>
    </source>
</evidence>
<comment type="subcellular location">
    <subcellularLocation>
        <location evidence="2">Membrane</location>
    </subcellularLocation>
</comment>
<dbReference type="InterPro" id="IPR027417">
    <property type="entry name" value="P-loop_NTPase"/>
</dbReference>
<dbReference type="EMBL" id="JABWDY010035458">
    <property type="protein sequence ID" value="KAF5181973.1"/>
    <property type="molecule type" value="Genomic_DNA"/>
</dbReference>
<keyword evidence="13" id="KW-0496">Mitochondrion</keyword>
<accession>A0A7J6VAQ0</accession>
<gene>
    <name evidence="19" type="ORF">FRX31_028430</name>
</gene>
<proteinExistence type="inferred from homology"/>
<keyword evidence="6" id="KW-0547">Nucleotide-binding</keyword>
<dbReference type="GO" id="GO:0045259">
    <property type="term" value="C:proton-transporting ATP synthase complex"/>
    <property type="evidence" value="ECO:0007669"/>
    <property type="project" value="UniProtKB-KW"/>
</dbReference>
<evidence type="ECO:0000256" key="13">
    <source>
        <dbReference type="ARBA" id="ARBA00023128"/>
    </source>
</evidence>
<keyword evidence="11" id="KW-1278">Translocase</keyword>
<evidence type="ECO:0000259" key="18">
    <source>
        <dbReference type="SMART" id="SM00382"/>
    </source>
</evidence>
<keyword evidence="14" id="KW-0472">Membrane</keyword>
<keyword evidence="16" id="KW-0066">ATP synthesis</keyword>
<evidence type="ECO:0000256" key="15">
    <source>
        <dbReference type="ARBA" id="ARBA00023196"/>
    </source>
</evidence>
<dbReference type="SUPFAM" id="SSF47917">
    <property type="entry name" value="C-terminal domain of alpha and beta subunits of F1 ATP synthase"/>
    <property type="match status" value="1"/>
</dbReference>
<dbReference type="GO" id="GO:0016887">
    <property type="term" value="F:ATP hydrolysis activity"/>
    <property type="evidence" value="ECO:0007669"/>
    <property type="project" value="InterPro"/>
</dbReference>
<dbReference type="InterPro" id="IPR050053">
    <property type="entry name" value="ATPase_alpha/beta_chains"/>
</dbReference>
<feature type="domain" description="AAA+ ATPase" evidence="18">
    <location>
        <begin position="226"/>
        <end position="423"/>
    </location>
</feature>
<dbReference type="SUPFAM" id="SSF52540">
    <property type="entry name" value="P-loop containing nucleoside triphosphate hydrolases"/>
    <property type="match status" value="1"/>
</dbReference>
<evidence type="ECO:0000256" key="6">
    <source>
        <dbReference type="ARBA" id="ARBA00022741"/>
    </source>
</evidence>
<dbReference type="InterPro" id="IPR020003">
    <property type="entry name" value="ATPase_a/bsu_AS"/>
</dbReference>
<dbReference type="GO" id="GO:0005739">
    <property type="term" value="C:mitochondrion"/>
    <property type="evidence" value="ECO:0007669"/>
    <property type="project" value="GOC"/>
</dbReference>
<dbReference type="CDD" id="cd18110">
    <property type="entry name" value="ATP-synt_F1_beta_C"/>
    <property type="match status" value="1"/>
</dbReference>
<reference evidence="19 20" key="1">
    <citation type="submission" date="2020-06" db="EMBL/GenBank/DDBJ databases">
        <title>Transcriptomic and genomic resources for Thalictrum thalictroides and T. hernandezii: Facilitating candidate gene discovery in an emerging model plant lineage.</title>
        <authorList>
            <person name="Arias T."/>
            <person name="Riano-Pachon D.M."/>
            <person name="Di Stilio V.S."/>
        </authorList>
    </citation>
    <scope>NUCLEOTIDE SEQUENCE [LARGE SCALE GENOMIC DNA]</scope>
    <source>
        <strain evidence="20">cv. WT478/WT964</strain>
        <tissue evidence="19">Leaves</tissue>
    </source>
</reference>
<keyword evidence="7" id="KW-0375">Hydrogen ion transport</keyword>
<dbReference type="EC" id="7.1.2.2" evidence="4"/>
<dbReference type="Pfam" id="PF02874">
    <property type="entry name" value="ATP-synt_ab_N"/>
    <property type="match status" value="1"/>
</dbReference>
<evidence type="ECO:0000256" key="8">
    <source>
        <dbReference type="ARBA" id="ARBA00022792"/>
    </source>
</evidence>
<dbReference type="GO" id="GO:0042776">
    <property type="term" value="P:proton motive force-driven mitochondrial ATP synthesis"/>
    <property type="evidence" value="ECO:0007669"/>
    <property type="project" value="TreeGrafter"/>
</dbReference>
<dbReference type="GO" id="GO:0046933">
    <property type="term" value="F:proton-transporting ATP synthase activity, rotational mechanism"/>
    <property type="evidence" value="ECO:0007669"/>
    <property type="project" value="TreeGrafter"/>
</dbReference>
<evidence type="ECO:0000256" key="9">
    <source>
        <dbReference type="ARBA" id="ARBA00022840"/>
    </source>
</evidence>
<dbReference type="SUPFAM" id="SSF50615">
    <property type="entry name" value="N-terminal domain of alpha and beta subunits of F1 ATP synthase"/>
    <property type="match status" value="1"/>
</dbReference>
<evidence type="ECO:0000256" key="16">
    <source>
        <dbReference type="ARBA" id="ARBA00023310"/>
    </source>
</evidence>
<dbReference type="Gene3D" id="3.40.50.300">
    <property type="entry name" value="P-loop containing nucleotide triphosphate hydrolases"/>
    <property type="match status" value="1"/>
</dbReference>
<evidence type="ECO:0000256" key="4">
    <source>
        <dbReference type="ARBA" id="ARBA00012473"/>
    </source>
</evidence>
<dbReference type="PANTHER" id="PTHR15184:SF80">
    <property type="entry name" value="ATP SYNTHASE SUBUNIT BETA-1, MITOCHONDRIAL-RELATED"/>
    <property type="match status" value="1"/>
</dbReference>
<evidence type="ECO:0000256" key="10">
    <source>
        <dbReference type="ARBA" id="ARBA00022946"/>
    </source>
</evidence>
<dbReference type="SMART" id="SM00382">
    <property type="entry name" value="AAA"/>
    <property type="match status" value="1"/>
</dbReference>
<dbReference type="GO" id="GO:0005524">
    <property type="term" value="F:ATP binding"/>
    <property type="evidence" value="ECO:0007669"/>
    <property type="project" value="UniProtKB-KW"/>
</dbReference>
<dbReference type="PROSITE" id="PS00152">
    <property type="entry name" value="ATPASE_ALPHA_BETA"/>
    <property type="match status" value="1"/>
</dbReference>
<evidence type="ECO:0000256" key="14">
    <source>
        <dbReference type="ARBA" id="ARBA00023136"/>
    </source>
</evidence>
<dbReference type="InterPro" id="IPR003593">
    <property type="entry name" value="AAA+_ATPase"/>
</dbReference>
<protein>
    <recommendedName>
        <fullName evidence="4">H(+)-transporting two-sector ATPase</fullName>
        <ecNumber evidence="4">7.1.2.2</ecNumber>
    </recommendedName>
</protein>
<dbReference type="Pfam" id="PF00006">
    <property type="entry name" value="ATP-synt_ab"/>
    <property type="match status" value="1"/>
</dbReference>
<name>A0A7J6VAQ0_THATH</name>
<evidence type="ECO:0000256" key="7">
    <source>
        <dbReference type="ARBA" id="ARBA00022781"/>
    </source>
</evidence>
<dbReference type="InterPro" id="IPR024034">
    <property type="entry name" value="ATPase_F1/V1_b/a_C"/>
</dbReference>